<keyword evidence="1" id="KW-0175">Coiled coil</keyword>
<feature type="compositionally biased region" description="Basic and acidic residues" evidence="2">
    <location>
        <begin position="38"/>
        <end position="49"/>
    </location>
</feature>
<feature type="coiled-coil region" evidence="1">
    <location>
        <begin position="324"/>
        <end position="351"/>
    </location>
</feature>
<reference evidence="3" key="2">
    <citation type="journal article" date="2021" name="PeerJ">
        <title>Extensive microbial diversity within the chicken gut microbiome revealed by metagenomics and culture.</title>
        <authorList>
            <person name="Gilroy R."/>
            <person name="Ravi A."/>
            <person name="Getino M."/>
            <person name="Pursley I."/>
            <person name="Horton D.L."/>
            <person name="Alikhan N.F."/>
            <person name="Baker D."/>
            <person name="Gharbi K."/>
            <person name="Hall N."/>
            <person name="Watson M."/>
            <person name="Adriaenssens E.M."/>
            <person name="Foster-Nyarko E."/>
            <person name="Jarju S."/>
            <person name="Secka A."/>
            <person name="Antonio M."/>
            <person name="Oren A."/>
            <person name="Chaudhuri R.R."/>
            <person name="La Ragione R."/>
            <person name="Hildebrand F."/>
            <person name="Pallen M.J."/>
        </authorList>
    </citation>
    <scope>NUCLEOTIDE SEQUENCE</scope>
    <source>
        <strain evidence="3">6086</strain>
    </source>
</reference>
<feature type="region of interest" description="Disordered" evidence="2">
    <location>
        <begin position="1"/>
        <end position="129"/>
    </location>
</feature>
<gene>
    <name evidence="3" type="ORF">IAD03_08930</name>
</gene>
<proteinExistence type="predicted"/>
<evidence type="ECO:0000256" key="1">
    <source>
        <dbReference type="SAM" id="Coils"/>
    </source>
</evidence>
<comment type="caution">
    <text evidence="3">The sequence shown here is derived from an EMBL/GenBank/DDBJ whole genome shotgun (WGS) entry which is preliminary data.</text>
</comment>
<dbReference type="Proteomes" id="UP000824141">
    <property type="component" value="Unassembled WGS sequence"/>
</dbReference>
<feature type="compositionally biased region" description="Low complexity" evidence="2">
    <location>
        <begin position="58"/>
        <end position="82"/>
    </location>
</feature>
<evidence type="ECO:0000256" key="2">
    <source>
        <dbReference type="SAM" id="MobiDB-lite"/>
    </source>
</evidence>
<evidence type="ECO:0000313" key="4">
    <source>
        <dbReference type="Proteomes" id="UP000824141"/>
    </source>
</evidence>
<name>A0A9D1K277_9FIRM</name>
<feature type="compositionally biased region" description="Basic and acidic residues" evidence="2">
    <location>
        <begin position="94"/>
        <end position="129"/>
    </location>
</feature>
<dbReference type="EMBL" id="DVJM01000188">
    <property type="protein sequence ID" value="HIS79479.1"/>
    <property type="molecule type" value="Genomic_DNA"/>
</dbReference>
<feature type="compositionally biased region" description="Low complexity" evidence="2">
    <location>
        <begin position="1"/>
        <end position="23"/>
    </location>
</feature>
<accession>A0A9D1K277</accession>
<reference evidence="3" key="1">
    <citation type="submission" date="2020-10" db="EMBL/GenBank/DDBJ databases">
        <authorList>
            <person name="Gilroy R."/>
        </authorList>
    </citation>
    <scope>NUCLEOTIDE SEQUENCE</scope>
    <source>
        <strain evidence="3">6086</strain>
    </source>
</reference>
<organism evidence="3 4">
    <name type="scientific">Candidatus Caccousia stercoris</name>
    <dbReference type="NCBI Taxonomy" id="2840723"/>
    <lineage>
        <taxon>Bacteria</taxon>
        <taxon>Bacillati</taxon>
        <taxon>Bacillota</taxon>
        <taxon>Clostridia</taxon>
        <taxon>Eubacteriales</taxon>
        <taxon>Oscillospiraceae</taxon>
        <taxon>Oscillospiraceae incertae sedis</taxon>
        <taxon>Candidatus Caccousia</taxon>
    </lineage>
</organism>
<sequence>MCNELQEQLQRQQQQILQEQQQVQRRKQAGPEQPQQLEESHTEQKERQIAAHIQSAFPPAGAQEPPEEPAAPMQQEQAASESKIARSRRKKREKKAERRRQEEEQRRKAEERERAQQEEQKENQRQHDLLMKDDEFLTALNTFAQDQTEANAELVLRTASRRLVALVPNVADRFEATADLRTTFPSYRMAIAAQVEDDDVAAALLKEFDKHEDAMAKLSEERIPVALSSLDLPVLLEAEFKASDLFQKAANRLSEQYGNKMDYERKQVNDLEFILQRNVGMSTQASQNLFSSDGPFSLYKKEETMSSYRESKQKIMADTHCTEREAEQRLLAQIREENKQKRQEAALLSRQASVVKNISEQVVKEYGMASFHQILTQEQAKIVVMSSRGLLFDKPVEGHPGLAELRPTLPETVEETNAEGKTRHVVLRKPYQQFMKVIAASLIGADGVLKTNAGETMEKLLYFFSDHSMVEKFEPFREDARNMLDDTFDAALKELYPEEKQREEVKRGIADMFPYLEHRDKAGGYYASGVFNAEALGSVLNGFVSSVKKLYPGTEGQTKEEARAVRLQEEREKMQGKDQQEIDERLHAIGKMFDDADEALEELRKIRELNEDNPEIPLINACSANAQAYNAFGSTFLDDTRRQLAFSIRSHETRYPNRCLSFLRKKYTPENGHPEPGSQDEKILRDITDMEQKFRGYEELSEEERLKMQDTYKNEFDQLHDLLKPFVKYDYHEAGNAGTMGDGTAITVEAFAAETTQFVVSPLTTHSAVGLYRQGQKGMIGYYQEDDPLPGNAEMEAYIKAKQDLSGNRV</sequence>
<protein>
    <submittedName>
        <fullName evidence="3">Uncharacterized protein</fullName>
    </submittedName>
</protein>
<evidence type="ECO:0000313" key="3">
    <source>
        <dbReference type="EMBL" id="HIS79479.1"/>
    </source>
</evidence>
<dbReference type="AlphaFoldDB" id="A0A9D1K277"/>